<reference evidence="1 2" key="1">
    <citation type="submission" date="2009-02" db="EMBL/GenBank/DDBJ databases">
        <title>Genome sequence of Bacillus cereus 03BB102.</title>
        <authorList>
            <person name="Dodson R.J."/>
            <person name="Jackson P."/>
            <person name="Munk A.C."/>
            <person name="Brettin T."/>
            <person name="Bruce D."/>
            <person name="Detter C."/>
            <person name="Tapia R."/>
            <person name="Han C."/>
            <person name="Sutton G."/>
            <person name="Sims D."/>
        </authorList>
    </citation>
    <scope>NUCLEOTIDE SEQUENCE [LARGE SCALE GENOMIC DNA]</scope>
    <source>
        <strain evidence="1 2">03BB102</strain>
    </source>
</reference>
<protein>
    <submittedName>
        <fullName evidence="1">Uncharacterized protein</fullName>
    </submittedName>
</protein>
<organism evidence="1 2">
    <name type="scientific">Bacillus cereus (strain 03BB102)</name>
    <dbReference type="NCBI Taxonomy" id="572264"/>
    <lineage>
        <taxon>Bacteria</taxon>
        <taxon>Bacillati</taxon>
        <taxon>Bacillota</taxon>
        <taxon>Bacilli</taxon>
        <taxon>Bacillales</taxon>
        <taxon>Bacillaceae</taxon>
        <taxon>Bacillus</taxon>
        <taxon>Bacillus cereus group</taxon>
    </lineage>
</organism>
<name>A0A158RKX4_BACC3</name>
<sequence>MQKLLSGDIEIHFVEIPKLVKQWCEEKVNPWENTFVRWMLLLPAHEGEHLTQTLHWRRLR</sequence>
<dbReference type="AlphaFoldDB" id="A0A158RKX4"/>
<accession>A0A158RKX4</accession>
<proteinExistence type="predicted"/>
<evidence type="ECO:0000313" key="2">
    <source>
        <dbReference type="Proteomes" id="UP000002210"/>
    </source>
</evidence>
<dbReference type="PATRIC" id="fig|572264.18.peg.2554"/>
<dbReference type="KEGG" id="bcx:BCA_2605"/>
<evidence type="ECO:0000313" key="1">
    <source>
        <dbReference type="EMBL" id="ACO27673.1"/>
    </source>
</evidence>
<dbReference type="EMBL" id="CP001407">
    <property type="protein sequence ID" value="ACO27673.1"/>
    <property type="molecule type" value="Genomic_DNA"/>
</dbReference>
<gene>
    <name evidence="1" type="ordered locus">BCA_2605</name>
</gene>
<dbReference type="Proteomes" id="UP000002210">
    <property type="component" value="Chromosome"/>
</dbReference>